<gene>
    <name evidence="1" type="ORF">HC248_01247</name>
</gene>
<dbReference type="Proteomes" id="UP000502041">
    <property type="component" value="Chromosome"/>
</dbReference>
<evidence type="ECO:0000313" key="2">
    <source>
        <dbReference type="Proteomes" id="UP000502041"/>
    </source>
</evidence>
<reference evidence="1 2" key="1">
    <citation type="submission" date="2020-04" db="EMBL/GenBank/DDBJ databases">
        <title>Complete genome of a Psychrophilic, Marine, Gas Vacuolate Bacterium Polaromonas vacuolata KCTC 22033T.</title>
        <authorList>
            <person name="Hwang K."/>
            <person name="Kim K.M."/>
        </authorList>
    </citation>
    <scope>NUCLEOTIDE SEQUENCE [LARGE SCALE GENOMIC DNA]</scope>
    <source>
        <strain evidence="1 2">KCTC 22033</strain>
    </source>
</reference>
<organism evidence="1 2">
    <name type="scientific">Polaromonas vacuolata</name>
    <dbReference type="NCBI Taxonomy" id="37448"/>
    <lineage>
        <taxon>Bacteria</taxon>
        <taxon>Pseudomonadati</taxon>
        <taxon>Pseudomonadota</taxon>
        <taxon>Betaproteobacteria</taxon>
        <taxon>Burkholderiales</taxon>
        <taxon>Comamonadaceae</taxon>
        <taxon>Polaromonas</taxon>
    </lineage>
</organism>
<accession>A0A6H2H843</accession>
<evidence type="ECO:0000313" key="1">
    <source>
        <dbReference type="EMBL" id="QJC55963.1"/>
    </source>
</evidence>
<sequence>MLVALTDVDGAKITFSPGFRWVTSLLAGQAVMRHQLMNQTAVTYFLASFTDKSH</sequence>
<proteinExistence type="predicted"/>
<dbReference type="AlphaFoldDB" id="A0A6H2H843"/>
<dbReference type="EMBL" id="CP051461">
    <property type="protein sequence ID" value="QJC55963.1"/>
    <property type="molecule type" value="Genomic_DNA"/>
</dbReference>
<protein>
    <submittedName>
        <fullName evidence="1">Uncharacterized protein</fullName>
    </submittedName>
</protein>
<dbReference type="RefSeq" id="WP_168921744.1">
    <property type="nucleotide sequence ID" value="NZ_CP051461.1"/>
</dbReference>
<name>A0A6H2H843_9BURK</name>
<dbReference type="KEGG" id="pvac:HC248_01247"/>
<keyword evidence="2" id="KW-1185">Reference proteome</keyword>